<comment type="similarity">
    <text evidence="1">Belongs to the SRR1 family.</text>
</comment>
<evidence type="ECO:0000313" key="4">
    <source>
        <dbReference type="Proteomes" id="UP001085076"/>
    </source>
</evidence>
<sequence length="272" mass="31360">MELEGDNHEYNTLMEGIKYAVEEVRGSDLYNYLVDKIDQAKVPEMINVPDYLGGHAMPMVIYGLGSIQYSYAARFQLAFAVLLREVTGLKIDRDRVTICCDDITLNPIEEAFKAYGCKVVVVPEGRRFRWMVDEPTLFFLPFTRIEVLGDLLETNWCPSRLKRMMFLGRSLRSMAKILDPMVSTSTCDGGRSKMNVRKLTYVRDRLRYIWGIKEHSREFKIGDIISPINSKSQLGYSPQEMFEDMCWHVFSFDENINTIEDMDTLLPSKAGL</sequence>
<dbReference type="Pfam" id="PF07985">
    <property type="entry name" value="SRR1"/>
    <property type="match status" value="1"/>
</dbReference>
<organism evidence="3 4">
    <name type="scientific">Dioscorea zingiberensis</name>
    <dbReference type="NCBI Taxonomy" id="325984"/>
    <lineage>
        <taxon>Eukaryota</taxon>
        <taxon>Viridiplantae</taxon>
        <taxon>Streptophyta</taxon>
        <taxon>Embryophyta</taxon>
        <taxon>Tracheophyta</taxon>
        <taxon>Spermatophyta</taxon>
        <taxon>Magnoliopsida</taxon>
        <taxon>Liliopsida</taxon>
        <taxon>Dioscoreales</taxon>
        <taxon>Dioscoreaceae</taxon>
        <taxon>Dioscorea</taxon>
    </lineage>
</organism>
<accession>A0A9D5CVL2</accession>
<evidence type="ECO:0000256" key="1">
    <source>
        <dbReference type="ARBA" id="ARBA00009856"/>
    </source>
</evidence>
<reference evidence="3" key="1">
    <citation type="submission" date="2021-03" db="EMBL/GenBank/DDBJ databases">
        <authorList>
            <person name="Li Z."/>
            <person name="Yang C."/>
        </authorList>
    </citation>
    <scope>NUCLEOTIDE SEQUENCE</scope>
    <source>
        <strain evidence="3">Dzin_1.0</strain>
        <tissue evidence="3">Leaf</tissue>
    </source>
</reference>
<dbReference type="AlphaFoldDB" id="A0A9D5CVL2"/>
<dbReference type="OrthoDB" id="687440at2759"/>
<name>A0A9D5CVL2_9LILI</name>
<protein>
    <recommendedName>
        <fullName evidence="2">SRR1-like domain-containing protein</fullName>
    </recommendedName>
</protein>
<feature type="domain" description="SRR1-like" evidence="2">
    <location>
        <begin position="59"/>
        <end position="248"/>
    </location>
</feature>
<dbReference type="Proteomes" id="UP001085076">
    <property type="component" value="Miscellaneous, Linkage group lg02"/>
</dbReference>
<dbReference type="InterPro" id="IPR040044">
    <property type="entry name" value="SRR1L"/>
</dbReference>
<dbReference type="PANTHER" id="PTHR28626">
    <property type="entry name" value="SRR1-LIKE PROTEIN"/>
    <property type="match status" value="1"/>
</dbReference>
<proteinExistence type="inferred from homology"/>
<comment type="caution">
    <text evidence="3">The sequence shown here is derived from an EMBL/GenBank/DDBJ whole genome shotgun (WGS) entry which is preliminary data.</text>
</comment>
<dbReference type="EMBL" id="JAGGNH010000002">
    <property type="protein sequence ID" value="KAJ0980526.1"/>
    <property type="molecule type" value="Genomic_DNA"/>
</dbReference>
<gene>
    <name evidence="3" type="ORF">J5N97_008781</name>
</gene>
<dbReference type="GO" id="GO:0005634">
    <property type="term" value="C:nucleus"/>
    <property type="evidence" value="ECO:0007669"/>
    <property type="project" value="TreeGrafter"/>
</dbReference>
<evidence type="ECO:0000313" key="3">
    <source>
        <dbReference type="EMBL" id="KAJ0980526.1"/>
    </source>
</evidence>
<keyword evidence="4" id="KW-1185">Reference proteome</keyword>
<reference evidence="3" key="2">
    <citation type="journal article" date="2022" name="Hortic Res">
        <title>The genome of Dioscorea zingiberensis sheds light on the biosynthesis, origin and evolution of the medicinally important diosgenin saponins.</title>
        <authorList>
            <person name="Li Y."/>
            <person name="Tan C."/>
            <person name="Li Z."/>
            <person name="Guo J."/>
            <person name="Li S."/>
            <person name="Chen X."/>
            <person name="Wang C."/>
            <person name="Dai X."/>
            <person name="Yang H."/>
            <person name="Song W."/>
            <person name="Hou L."/>
            <person name="Xu J."/>
            <person name="Tong Z."/>
            <person name="Xu A."/>
            <person name="Yuan X."/>
            <person name="Wang W."/>
            <person name="Yang Q."/>
            <person name="Chen L."/>
            <person name="Sun Z."/>
            <person name="Wang K."/>
            <person name="Pan B."/>
            <person name="Chen J."/>
            <person name="Bao Y."/>
            <person name="Liu F."/>
            <person name="Qi X."/>
            <person name="Gang D.R."/>
            <person name="Wen J."/>
            <person name="Li J."/>
        </authorList>
    </citation>
    <scope>NUCLEOTIDE SEQUENCE</scope>
    <source>
        <strain evidence="3">Dzin_1.0</strain>
    </source>
</reference>
<evidence type="ECO:0000259" key="2">
    <source>
        <dbReference type="Pfam" id="PF07985"/>
    </source>
</evidence>
<dbReference type="InterPro" id="IPR012942">
    <property type="entry name" value="SRR1-like"/>
</dbReference>
<dbReference type="GO" id="GO:0005737">
    <property type="term" value="C:cytoplasm"/>
    <property type="evidence" value="ECO:0007669"/>
    <property type="project" value="TreeGrafter"/>
</dbReference>
<dbReference type="PANTHER" id="PTHR28626:SF3">
    <property type="entry name" value="SRR1-LIKE PROTEIN"/>
    <property type="match status" value="1"/>
</dbReference>